<keyword evidence="1" id="KW-1133">Transmembrane helix</keyword>
<evidence type="ECO:0000256" key="1">
    <source>
        <dbReference type="SAM" id="Phobius"/>
    </source>
</evidence>
<dbReference type="EMBL" id="QRUY01000026">
    <property type="protein sequence ID" value="RGS05762.1"/>
    <property type="molecule type" value="Genomic_DNA"/>
</dbReference>
<reference evidence="2 3" key="1">
    <citation type="submission" date="2018-08" db="EMBL/GenBank/DDBJ databases">
        <title>A genome reference for cultivated species of the human gut microbiota.</title>
        <authorList>
            <person name="Zou Y."/>
            <person name="Xue W."/>
            <person name="Luo G."/>
        </authorList>
    </citation>
    <scope>NUCLEOTIDE SEQUENCE [LARGE SCALE GENOMIC DNA]</scope>
    <source>
        <strain evidence="2 3">AF24-16AC</strain>
    </source>
</reference>
<keyword evidence="1" id="KW-0812">Transmembrane</keyword>
<name>A0A412H428_9BACT</name>
<feature type="transmembrane region" description="Helical" evidence="1">
    <location>
        <begin position="34"/>
        <end position="54"/>
    </location>
</feature>
<comment type="caution">
    <text evidence="2">The sequence shown here is derived from an EMBL/GenBank/DDBJ whole genome shotgun (WGS) entry which is preliminary data.</text>
</comment>
<feature type="transmembrane region" description="Helical" evidence="1">
    <location>
        <begin position="12"/>
        <end position="28"/>
    </location>
</feature>
<dbReference type="RefSeq" id="WP_118431712.1">
    <property type="nucleotide sequence ID" value="NZ_DAWDIB010000114.1"/>
</dbReference>
<evidence type="ECO:0000313" key="2">
    <source>
        <dbReference type="EMBL" id="RGS05762.1"/>
    </source>
</evidence>
<organism evidence="2 3">
    <name type="scientific">Phocaeicola plebeius</name>
    <dbReference type="NCBI Taxonomy" id="310297"/>
    <lineage>
        <taxon>Bacteria</taxon>
        <taxon>Pseudomonadati</taxon>
        <taxon>Bacteroidota</taxon>
        <taxon>Bacteroidia</taxon>
        <taxon>Bacteroidales</taxon>
        <taxon>Bacteroidaceae</taxon>
        <taxon>Phocaeicola</taxon>
    </lineage>
</organism>
<keyword evidence="1" id="KW-0472">Membrane</keyword>
<evidence type="ECO:0000313" key="3">
    <source>
        <dbReference type="Proteomes" id="UP000285750"/>
    </source>
</evidence>
<dbReference type="AlphaFoldDB" id="A0A412H428"/>
<protein>
    <submittedName>
        <fullName evidence="2">Uncharacterized protein</fullName>
    </submittedName>
</protein>
<dbReference type="Proteomes" id="UP000285750">
    <property type="component" value="Unassembled WGS sequence"/>
</dbReference>
<accession>A0A412H428</accession>
<proteinExistence type="predicted"/>
<sequence length="235" mass="27677">MKQNKYSIRPAIIEALIILTTSMLTLLLREVLGMMTYIIPITLLVVFILLKVFYRKGTSWIHRHATSKESVANLSTKSEQSEHPLGKAEVQKKRMELFHHEFQLEQQSYLLRKEKENDLKLAALLKYTRDTFKRLDFDEIEIFQICECVRYFVTNQQVLNQTEVHIKRRMNVTQIALKNFAWNIAFQYNISGDLTARFVIATFNEWFSNTSFATVRKNLRTTTGRHVIEIDENIL</sequence>
<gene>
    <name evidence="2" type="ORF">DWY14_11510</name>
</gene>